<dbReference type="AlphaFoldDB" id="A0A2N9W030"/>
<feature type="domain" description="AprE-like beta-barrel" evidence="13">
    <location>
        <begin position="337"/>
        <end position="425"/>
    </location>
</feature>
<comment type="caution">
    <text evidence="14">The sequence shown here is derived from an EMBL/GenBank/DDBJ whole genome shotgun (WGS) entry which is preliminary data.</text>
</comment>
<keyword evidence="8" id="KW-0472">Membrane</keyword>
<dbReference type="GO" id="GO:0015031">
    <property type="term" value="P:protein transport"/>
    <property type="evidence" value="ECO:0007669"/>
    <property type="project" value="InterPro"/>
</dbReference>
<evidence type="ECO:0000256" key="7">
    <source>
        <dbReference type="ARBA" id="ARBA00022989"/>
    </source>
</evidence>
<dbReference type="Proteomes" id="UP000232163">
    <property type="component" value="Unassembled WGS sequence"/>
</dbReference>
<dbReference type="InterPro" id="IPR050739">
    <property type="entry name" value="MFP"/>
</dbReference>
<dbReference type="GO" id="GO:0005886">
    <property type="term" value="C:plasma membrane"/>
    <property type="evidence" value="ECO:0007669"/>
    <property type="project" value="UniProtKB-SubCell"/>
</dbReference>
<dbReference type="Gene3D" id="2.40.30.170">
    <property type="match status" value="1"/>
</dbReference>
<dbReference type="PANTHER" id="PTHR30386:SF17">
    <property type="entry name" value="ALKALINE PROTEASE SECRETION PROTEIN APRE"/>
    <property type="match status" value="1"/>
</dbReference>
<evidence type="ECO:0000313" key="15">
    <source>
        <dbReference type="Proteomes" id="UP000232163"/>
    </source>
</evidence>
<evidence type="ECO:0000256" key="9">
    <source>
        <dbReference type="RuleBase" id="RU365093"/>
    </source>
</evidence>
<dbReference type="KEGG" id="pht:BLM14_22160"/>
<keyword evidence="6" id="KW-0812">Transmembrane</keyword>
<evidence type="ECO:0000256" key="4">
    <source>
        <dbReference type="ARBA" id="ARBA00022475"/>
    </source>
</evidence>
<dbReference type="InterPro" id="IPR058781">
    <property type="entry name" value="HH_AprE-like"/>
</dbReference>
<evidence type="ECO:0000256" key="10">
    <source>
        <dbReference type="SAM" id="Coils"/>
    </source>
</evidence>
<name>A0A2N9W030_9HYPH</name>
<keyword evidence="3 9" id="KW-0813">Transport</keyword>
<dbReference type="PANTHER" id="PTHR30386">
    <property type="entry name" value="MEMBRANE FUSION SUBUNIT OF EMRAB-TOLC MULTIDRUG EFFLUX PUMP"/>
    <property type="match status" value="1"/>
</dbReference>
<evidence type="ECO:0000259" key="12">
    <source>
        <dbReference type="Pfam" id="PF25994"/>
    </source>
</evidence>
<evidence type="ECO:0000256" key="11">
    <source>
        <dbReference type="SAM" id="MobiDB-lite"/>
    </source>
</evidence>
<evidence type="ECO:0000256" key="8">
    <source>
        <dbReference type="ARBA" id="ARBA00023136"/>
    </source>
</evidence>
<keyword evidence="10" id="KW-0175">Coiled coil</keyword>
<dbReference type="PRINTS" id="PR01490">
    <property type="entry name" value="RTXTOXIND"/>
</dbReference>
<evidence type="ECO:0000256" key="1">
    <source>
        <dbReference type="ARBA" id="ARBA00004377"/>
    </source>
</evidence>
<keyword evidence="5 9" id="KW-0997">Cell inner membrane</keyword>
<keyword evidence="15" id="KW-1185">Reference proteome</keyword>
<dbReference type="EMBL" id="MZMT01000024">
    <property type="protein sequence ID" value="PIO45098.1"/>
    <property type="molecule type" value="Genomic_DNA"/>
</dbReference>
<reference evidence="14 15" key="1">
    <citation type="journal article" date="2017" name="Int J Environ Stud">
        <title>Does the Miocene-Pliocene relict legume Oxytropis triphylla form nitrogen-fixing nodules with a combination of bacterial strains?</title>
        <authorList>
            <person name="Safronova V."/>
            <person name="Belimov A."/>
            <person name="Sazanova A."/>
            <person name="Kuznetsova I."/>
            <person name="Popova J."/>
            <person name="Andronov E."/>
            <person name="Verkhozina A."/>
            <person name="Tikhonovich I."/>
        </authorList>
    </citation>
    <scope>NUCLEOTIDE SEQUENCE [LARGE SCALE GENOMIC DNA]</scope>
    <source>
        <strain evidence="14 15">Tri-38</strain>
    </source>
</reference>
<gene>
    <name evidence="14" type="ORF">B5P45_09835</name>
</gene>
<evidence type="ECO:0000259" key="13">
    <source>
        <dbReference type="Pfam" id="PF26002"/>
    </source>
</evidence>
<sequence>MFGRQKQKNNANGSPMPTEADNDSFPVGARVFAGVTLGLLLFAGAGGWAATAQLTGAVIAPGMVKVDQNLKSIQHRDGGIVSEINVREGDFVTSGQVMLRLDDAETRAELSIVRTQLVELMAKQARLIAERDNLGAIILSEELGQRVDDFSHIFFGENRLFEGNRRHRDSQKEQLQLGIDQLGEEIKGLQSQHGAKVDEIALVEIEHGKIKGLTDKRLIETSRKYIIDREMAKLVGEKGEIEANIARAKARMSEIQIQIIAVDETARTEAQRELSSIEPKLSELRERRVAIEDRLSRTDIRAPLSGTVNELSVHTIGGVITPAEKLVTLVPADAALKIEAKLSPTDIDQVFVGQPSKLRFSAFNQRTTPELHGRIAYVSAATSSDPATGQVYYLADVVVPAEELEKLGDNRLLPGMPVEVFISTEERTAMSFLAKPLADQFSRAFREQ</sequence>
<feature type="domain" description="AprE-like long alpha-helical hairpin" evidence="12">
    <location>
        <begin position="107"/>
        <end position="294"/>
    </location>
</feature>
<feature type="region of interest" description="Disordered" evidence="11">
    <location>
        <begin position="1"/>
        <end position="22"/>
    </location>
</feature>
<keyword evidence="7" id="KW-1133">Transmembrane helix</keyword>
<organism evidence="14 15">
    <name type="scientific">Phyllobacterium zundukense</name>
    <dbReference type="NCBI Taxonomy" id="1867719"/>
    <lineage>
        <taxon>Bacteria</taxon>
        <taxon>Pseudomonadati</taxon>
        <taxon>Pseudomonadota</taxon>
        <taxon>Alphaproteobacteria</taxon>
        <taxon>Hyphomicrobiales</taxon>
        <taxon>Phyllobacteriaceae</taxon>
        <taxon>Phyllobacterium</taxon>
    </lineage>
</organism>
<evidence type="ECO:0000256" key="3">
    <source>
        <dbReference type="ARBA" id="ARBA00022448"/>
    </source>
</evidence>
<evidence type="ECO:0000313" key="14">
    <source>
        <dbReference type="EMBL" id="PIO45098.1"/>
    </source>
</evidence>
<protein>
    <recommendedName>
        <fullName evidence="9">Membrane fusion protein (MFP) family protein</fullName>
    </recommendedName>
</protein>
<dbReference type="InterPro" id="IPR010129">
    <property type="entry name" value="T1SS_HlyD"/>
</dbReference>
<evidence type="ECO:0000256" key="6">
    <source>
        <dbReference type="ARBA" id="ARBA00022692"/>
    </source>
</evidence>
<evidence type="ECO:0000256" key="5">
    <source>
        <dbReference type="ARBA" id="ARBA00022519"/>
    </source>
</evidence>
<dbReference type="Pfam" id="PF26002">
    <property type="entry name" value="Beta-barrel_AprE"/>
    <property type="match status" value="1"/>
</dbReference>
<dbReference type="RefSeq" id="WP_237143590.1">
    <property type="nucleotide sequence ID" value="NZ_CP017941.1"/>
</dbReference>
<proteinExistence type="inferred from homology"/>
<dbReference type="Gene3D" id="2.40.50.100">
    <property type="match status" value="1"/>
</dbReference>
<evidence type="ECO:0000256" key="2">
    <source>
        <dbReference type="ARBA" id="ARBA00009477"/>
    </source>
</evidence>
<comment type="similarity">
    <text evidence="2 9">Belongs to the membrane fusion protein (MFP) (TC 8.A.1) family.</text>
</comment>
<accession>A0A2N9W030</accession>
<feature type="coiled-coil region" evidence="10">
    <location>
        <begin position="231"/>
        <end position="258"/>
    </location>
</feature>
<comment type="subcellular location">
    <subcellularLocation>
        <location evidence="1 9">Cell inner membrane</location>
        <topology evidence="1 9">Single-pass membrane protein</topology>
    </subcellularLocation>
</comment>
<dbReference type="Pfam" id="PF25994">
    <property type="entry name" value="HH_AprE"/>
    <property type="match status" value="1"/>
</dbReference>
<dbReference type="NCBIfam" id="TIGR01843">
    <property type="entry name" value="type_I_hlyD"/>
    <property type="match status" value="1"/>
</dbReference>
<dbReference type="InterPro" id="IPR058982">
    <property type="entry name" value="Beta-barrel_AprE"/>
</dbReference>
<keyword evidence="4 9" id="KW-1003">Cell membrane</keyword>